<keyword evidence="3" id="KW-1185">Reference proteome</keyword>
<dbReference type="AlphaFoldDB" id="A0A0S3EV05"/>
<accession>A0A0S3EV05</accession>
<dbReference type="Gene3D" id="2.60.120.10">
    <property type="entry name" value="Jelly Rolls"/>
    <property type="match status" value="1"/>
</dbReference>
<evidence type="ECO:0000313" key="2">
    <source>
        <dbReference type="EMBL" id="ALR19253.1"/>
    </source>
</evidence>
<organism evidence="2 3">
    <name type="scientific">Sphingobium baderi</name>
    <dbReference type="NCBI Taxonomy" id="1332080"/>
    <lineage>
        <taxon>Bacteria</taxon>
        <taxon>Pseudomonadati</taxon>
        <taxon>Pseudomonadota</taxon>
        <taxon>Alphaproteobacteria</taxon>
        <taxon>Sphingomonadales</taxon>
        <taxon>Sphingomonadaceae</taxon>
        <taxon>Sphingobium</taxon>
    </lineage>
</organism>
<protein>
    <recommendedName>
        <fullName evidence="1">Cupin type-2 domain-containing protein</fullName>
    </recommendedName>
</protein>
<evidence type="ECO:0000313" key="3">
    <source>
        <dbReference type="Proteomes" id="UP000056968"/>
    </source>
</evidence>
<dbReference type="InterPro" id="IPR013096">
    <property type="entry name" value="Cupin_2"/>
</dbReference>
<dbReference type="SUPFAM" id="SSF51182">
    <property type="entry name" value="RmlC-like cupins"/>
    <property type="match status" value="1"/>
</dbReference>
<dbReference type="EMBL" id="CP013264">
    <property type="protein sequence ID" value="ALR19253.1"/>
    <property type="molecule type" value="Genomic_DNA"/>
</dbReference>
<reference evidence="2 3" key="1">
    <citation type="submission" date="2015-11" db="EMBL/GenBank/DDBJ databases">
        <title>A Two-component Flavoprotein Monooxygenase System MeaXY Responsible for para-Hydroxylation of 2-Methyl-6-ethylaniline and 2,6-Diethylaniline in Sphingobium baderi DE-13.</title>
        <authorList>
            <person name="Cheng M."/>
            <person name="Meng Q."/>
            <person name="Yang Y."/>
            <person name="Chu C."/>
            <person name="Yan X."/>
            <person name="He J."/>
            <person name="Li S."/>
        </authorList>
    </citation>
    <scope>NUCLEOTIDE SEQUENCE [LARGE SCALE GENOMIC DNA]</scope>
    <source>
        <strain evidence="2 3">DE-13</strain>
    </source>
</reference>
<dbReference type="RefSeq" id="WP_062061410.1">
    <property type="nucleotide sequence ID" value="NZ_CP013264.1"/>
</dbReference>
<dbReference type="KEGG" id="sbd:ATN00_01975"/>
<evidence type="ECO:0000259" key="1">
    <source>
        <dbReference type="Pfam" id="PF07883"/>
    </source>
</evidence>
<name>A0A0S3EV05_9SPHN</name>
<dbReference type="Proteomes" id="UP000056968">
    <property type="component" value="Chromosome"/>
</dbReference>
<sequence>MALKHVTSGEVAHLAGIDDPAARTRALARTSSFEAIHLVVRAGESLPAHKVDGSIILHCLEGHVAFEAGKSPDMRAGDWVYLEPGTPHAVRGIADSALLLTILFDAPAFRTDT</sequence>
<dbReference type="Pfam" id="PF07883">
    <property type="entry name" value="Cupin_2"/>
    <property type="match status" value="1"/>
</dbReference>
<dbReference type="OrthoDB" id="8265259at2"/>
<proteinExistence type="predicted"/>
<dbReference type="InterPro" id="IPR011051">
    <property type="entry name" value="RmlC_Cupin_sf"/>
</dbReference>
<dbReference type="InterPro" id="IPR014710">
    <property type="entry name" value="RmlC-like_jellyroll"/>
</dbReference>
<gene>
    <name evidence="2" type="ORF">ATN00_01975</name>
</gene>
<feature type="domain" description="Cupin type-2" evidence="1">
    <location>
        <begin position="39"/>
        <end position="99"/>
    </location>
</feature>
<dbReference type="STRING" id="1332080.ATN00_01975"/>